<sequence length="148" mass="17327">MTIYFLEQLSCNLDDLLKNSDEYNVIIEVGQPPNSKEFKIHTIILNSCFNVNAFIIIDLLIASNKFGLKELRSFKIDNFKEQISQQETSLPPEFQKEKTKIPSEQNLFCREGCKCINCIQRVAEYQYDSNESDTGSDYDDDIHWEYYD</sequence>
<organism evidence="1 2">
    <name type="scientific">Dentiscutata heterogama</name>
    <dbReference type="NCBI Taxonomy" id="1316150"/>
    <lineage>
        <taxon>Eukaryota</taxon>
        <taxon>Fungi</taxon>
        <taxon>Fungi incertae sedis</taxon>
        <taxon>Mucoromycota</taxon>
        <taxon>Glomeromycotina</taxon>
        <taxon>Glomeromycetes</taxon>
        <taxon>Diversisporales</taxon>
        <taxon>Gigasporaceae</taxon>
        <taxon>Dentiscutata</taxon>
    </lineage>
</organism>
<dbReference type="Proteomes" id="UP000789702">
    <property type="component" value="Unassembled WGS sequence"/>
</dbReference>
<reference evidence="1" key="1">
    <citation type="submission" date="2021-06" db="EMBL/GenBank/DDBJ databases">
        <authorList>
            <person name="Kallberg Y."/>
            <person name="Tangrot J."/>
            <person name="Rosling A."/>
        </authorList>
    </citation>
    <scope>NUCLEOTIDE SEQUENCE</scope>
    <source>
        <strain evidence="1">IL203A</strain>
    </source>
</reference>
<name>A0ACA9MHK7_9GLOM</name>
<evidence type="ECO:0000313" key="2">
    <source>
        <dbReference type="Proteomes" id="UP000789702"/>
    </source>
</evidence>
<accession>A0ACA9MHK7</accession>
<comment type="caution">
    <text evidence="1">The sequence shown here is derived from an EMBL/GenBank/DDBJ whole genome shotgun (WGS) entry which is preliminary data.</text>
</comment>
<proteinExistence type="predicted"/>
<dbReference type="EMBL" id="CAJVPU010009262">
    <property type="protein sequence ID" value="CAG8592997.1"/>
    <property type="molecule type" value="Genomic_DNA"/>
</dbReference>
<protein>
    <submittedName>
        <fullName evidence="1">5151_t:CDS:1</fullName>
    </submittedName>
</protein>
<gene>
    <name evidence="1" type="ORF">DHETER_LOCUS6939</name>
</gene>
<keyword evidence="2" id="KW-1185">Reference proteome</keyword>
<evidence type="ECO:0000313" key="1">
    <source>
        <dbReference type="EMBL" id="CAG8592997.1"/>
    </source>
</evidence>